<dbReference type="CDD" id="cd06558">
    <property type="entry name" value="crotonase-like"/>
    <property type="match status" value="1"/>
</dbReference>
<protein>
    <submittedName>
        <fullName evidence="3">Probable enoyl-CoA hydratase echA8</fullName>
        <ecNumber evidence="3">4.2.1.17</ecNumber>
    </submittedName>
</protein>
<dbReference type="Gene3D" id="3.90.226.10">
    <property type="entry name" value="2-enoyl-CoA Hydratase, Chain A, domain 1"/>
    <property type="match status" value="1"/>
</dbReference>
<dbReference type="PROSITE" id="PS00166">
    <property type="entry name" value="ENOYL_COA_HYDRATASE"/>
    <property type="match status" value="1"/>
</dbReference>
<dbReference type="GO" id="GO:0004300">
    <property type="term" value="F:enoyl-CoA hydratase activity"/>
    <property type="evidence" value="ECO:0007669"/>
    <property type="project" value="UniProtKB-EC"/>
</dbReference>
<reference evidence="3 4" key="1">
    <citation type="submission" date="2018-06" db="EMBL/GenBank/DDBJ databases">
        <authorList>
            <consortium name="Pathogen Informatics"/>
            <person name="Doyle S."/>
        </authorList>
    </citation>
    <scope>NUCLEOTIDE SEQUENCE [LARGE SCALE GENOMIC DNA]</scope>
    <source>
        <strain evidence="3 4">NCTC12872</strain>
    </source>
</reference>
<dbReference type="EMBL" id="UGTA01000001">
    <property type="protein sequence ID" value="SUB59025.1"/>
    <property type="molecule type" value="Genomic_DNA"/>
</dbReference>
<dbReference type="Pfam" id="PF00378">
    <property type="entry name" value="ECH_1"/>
    <property type="match status" value="1"/>
</dbReference>
<gene>
    <name evidence="3" type="primary">echA8</name>
    <name evidence="3" type="ORF">NCTC12872_00999</name>
</gene>
<evidence type="ECO:0000313" key="3">
    <source>
        <dbReference type="EMBL" id="SUB59025.1"/>
    </source>
</evidence>
<accession>A0A379CBC1</accession>
<dbReference type="InterPro" id="IPR001753">
    <property type="entry name" value="Enoyl-CoA_hydra/iso"/>
</dbReference>
<dbReference type="RefSeq" id="WP_172460366.1">
    <property type="nucleotide sequence ID" value="NZ_LWIF01000001.1"/>
</dbReference>
<dbReference type="PANTHER" id="PTHR11941">
    <property type="entry name" value="ENOYL-COA HYDRATASE-RELATED"/>
    <property type="match status" value="1"/>
</dbReference>
<dbReference type="PANTHER" id="PTHR11941:SF54">
    <property type="entry name" value="ENOYL-COA HYDRATASE, MITOCHONDRIAL"/>
    <property type="match status" value="1"/>
</dbReference>
<dbReference type="GO" id="GO:0006635">
    <property type="term" value="P:fatty acid beta-oxidation"/>
    <property type="evidence" value="ECO:0007669"/>
    <property type="project" value="TreeGrafter"/>
</dbReference>
<dbReference type="InterPro" id="IPR018376">
    <property type="entry name" value="Enoyl-CoA_hyd/isom_CS"/>
</dbReference>
<proteinExistence type="inferred from homology"/>
<dbReference type="Proteomes" id="UP000255417">
    <property type="component" value="Unassembled WGS sequence"/>
</dbReference>
<keyword evidence="3" id="KW-0456">Lyase</keyword>
<organism evidence="3 4">
    <name type="scientific">Phocoenobacter uteri</name>
    <dbReference type="NCBI Taxonomy" id="146806"/>
    <lineage>
        <taxon>Bacteria</taxon>
        <taxon>Pseudomonadati</taxon>
        <taxon>Pseudomonadota</taxon>
        <taxon>Gammaproteobacteria</taxon>
        <taxon>Pasteurellales</taxon>
        <taxon>Pasteurellaceae</taxon>
        <taxon>Phocoenobacter</taxon>
    </lineage>
</organism>
<dbReference type="InterPro" id="IPR029045">
    <property type="entry name" value="ClpP/crotonase-like_dom_sf"/>
</dbReference>
<dbReference type="AlphaFoldDB" id="A0A379CBC1"/>
<dbReference type="EC" id="4.2.1.17" evidence="3"/>
<sequence length="234" mass="26067">MNNCLHFEKIAPQIALVTMNRPKVHNAYNQQMVEAFEKVIQQTEQDPEILCVILTGAGQSFCAGADLKEAQLDNGKKLLSNLNGYQPLQYTQRKKIWISAVEGFALGGGFELALHCDFIIASENATFGLPEIKHNLLPLGGGIQKLNNLLPKYLLKEIILTGRLLKTAEMLKLNLIYQSSPTGQAVEFAIKFAKSLQNMTASTLLSANDLINQLDYLDDTQWNLLAQNYLEKKS</sequence>
<keyword evidence="4" id="KW-1185">Reference proteome</keyword>
<evidence type="ECO:0000256" key="1">
    <source>
        <dbReference type="ARBA" id="ARBA00005254"/>
    </source>
</evidence>
<evidence type="ECO:0000256" key="2">
    <source>
        <dbReference type="RuleBase" id="RU003707"/>
    </source>
</evidence>
<dbReference type="SUPFAM" id="SSF52096">
    <property type="entry name" value="ClpP/crotonase"/>
    <property type="match status" value="1"/>
</dbReference>
<comment type="similarity">
    <text evidence="1 2">Belongs to the enoyl-CoA hydratase/isomerase family.</text>
</comment>
<name>A0A379CBC1_9PAST</name>
<evidence type="ECO:0000313" key="4">
    <source>
        <dbReference type="Proteomes" id="UP000255417"/>
    </source>
</evidence>